<dbReference type="HOGENOM" id="CLU_2345568_0_0_9"/>
<dbReference type="Proteomes" id="UP000024559">
    <property type="component" value="Chromosome"/>
</dbReference>
<protein>
    <submittedName>
        <fullName evidence="1">Uncharacterized protein</fullName>
    </submittedName>
</protein>
<organism evidence="1 2">
    <name type="scientific">Streptococcus thermophilus M17PTZA496</name>
    <dbReference type="NCBI Taxonomy" id="1433289"/>
    <lineage>
        <taxon>Bacteria</taxon>
        <taxon>Bacillati</taxon>
        <taxon>Bacillota</taxon>
        <taxon>Bacilli</taxon>
        <taxon>Lactobacillales</taxon>
        <taxon>Streptococcaceae</taxon>
        <taxon>Streptococcus</taxon>
    </lineage>
</organism>
<reference evidence="2" key="1">
    <citation type="submission" date="2013-12" db="EMBL/GenBank/DDBJ databases">
        <title>Genome sequences of Streptococcus thermophilus strains MTH17CL396 and M17PTZA496 isolated from Fontina cheese in Valle d'Aosta region (Italy).</title>
        <authorList>
            <person name="Treu L."/>
            <person name="Giacomini A."/>
            <person name="Corich V."/>
            <person name="Vendramin V."/>
            <person name="Bovo B."/>
        </authorList>
    </citation>
    <scope>NUCLEOTIDE SEQUENCE [LARGE SCALE GENOMIC DNA]</scope>
    <source>
        <strain evidence="2">M17PTZA496</strain>
    </source>
</reference>
<evidence type="ECO:0000313" key="2">
    <source>
        <dbReference type="Proteomes" id="UP000024559"/>
    </source>
</evidence>
<dbReference type="AlphaFoldDB" id="A0A0E2Q099"/>
<dbReference type="EMBL" id="AZJT01000061">
    <property type="protein sequence ID" value="ETW88591.1"/>
    <property type="molecule type" value="Genomic_DNA"/>
</dbReference>
<evidence type="ECO:0000313" key="1">
    <source>
        <dbReference type="EMBL" id="ETW88591.1"/>
    </source>
</evidence>
<comment type="caution">
    <text evidence="1">The sequence shown here is derived from an EMBL/GenBank/DDBJ whole genome shotgun (WGS) entry which is preliminary data.</text>
</comment>
<sequence length="97" mass="10831">MGQDEIIIEIGQLKVRISPQKAIKTKNENDVVEGVKQGIRPASPAKEIKSLHFIIHGTNFPSFWHRSNKFESTSNPRASKSNRIPVIIKERTNLAGG</sequence>
<gene>
    <name evidence="1" type="ORF">X841_08690</name>
</gene>
<accession>A0A0E2Q099</accession>
<name>A0A0E2Q099_STRTR</name>
<proteinExistence type="predicted"/>
<dbReference type="RefSeq" id="WP_157795602.1">
    <property type="nucleotide sequence ID" value="NZ_CM002372.1"/>
</dbReference>